<keyword evidence="3 9" id="KW-0347">Helicase</keyword>
<protein>
    <recommendedName>
        <fullName evidence="7">DNA 3'-5' helicase</fullName>
        <ecNumber evidence="7">5.6.2.4</ecNumber>
    </recommendedName>
</protein>
<dbReference type="AlphaFoldDB" id="A0A4Y3HW86"/>
<dbReference type="Gene3D" id="3.40.50.300">
    <property type="entry name" value="P-loop containing nucleotide triphosphate hydrolases"/>
    <property type="match status" value="2"/>
</dbReference>
<dbReference type="Proteomes" id="UP000318717">
    <property type="component" value="Unassembled WGS sequence"/>
</dbReference>
<dbReference type="GO" id="GO:0000725">
    <property type="term" value="P:recombinational repair"/>
    <property type="evidence" value="ECO:0007669"/>
    <property type="project" value="TreeGrafter"/>
</dbReference>
<organism evidence="11 12">
    <name type="scientific">Vibrio inusitatus NBRC 102082</name>
    <dbReference type="NCBI Taxonomy" id="1219070"/>
    <lineage>
        <taxon>Bacteria</taxon>
        <taxon>Pseudomonadati</taxon>
        <taxon>Pseudomonadota</taxon>
        <taxon>Gammaproteobacteria</taxon>
        <taxon>Vibrionales</taxon>
        <taxon>Vibrionaceae</taxon>
        <taxon>Vibrio</taxon>
    </lineage>
</organism>
<evidence type="ECO:0000256" key="2">
    <source>
        <dbReference type="ARBA" id="ARBA00022801"/>
    </source>
</evidence>
<reference evidence="11 12" key="1">
    <citation type="submission" date="2019-06" db="EMBL/GenBank/DDBJ databases">
        <title>Whole genome shotgun sequence of Vibrio inusitatus NBRC 102082.</title>
        <authorList>
            <person name="Hosoyama A."/>
            <person name="Uohara A."/>
            <person name="Ohji S."/>
            <person name="Ichikawa N."/>
        </authorList>
    </citation>
    <scope>NUCLEOTIDE SEQUENCE [LARGE SCALE GENOMIC DNA]</scope>
    <source>
        <strain evidence="11 12">NBRC 102082</strain>
    </source>
</reference>
<name>A0A4Y3HW86_9VIBR</name>
<evidence type="ECO:0000256" key="8">
    <source>
        <dbReference type="ARBA" id="ARBA00048988"/>
    </source>
</evidence>
<dbReference type="GO" id="GO:0016887">
    <property type="term" value="F:ATP hydrolysis activity"/>
    <property type="evidence" value="ECO:0007669"/>
    <property type="project" value="RHEA"/>
</dbReference>
<dbReference type="InterPro" id="IPR035093">
    <property type="entry name" value="RelE/ParE_toxin_dom_sf"/>
</dbReference>
<keyword evidence="2 9" id="KW-0378">Hydrolase</keyword>
<evidence type="ECO:0000256" key="3">
    <source>
        <dbReference type="ARBA" id="ARBA00022806"/>
    </source>
</evidence>
<dbReference type="EC" id="5.6.2.4" evidence="7"/>
<proteinExistence type="predicted"/>
<sequence>MERAQIAISETFFTSFAKLPKQQQKKVMEFVTKFKLNPFSPGINLEKIQDSRSEGIRSARIDQTYRGILFKPQSGNMFMLLWVDHHDDAYDWAKRHNCEIHPSTGAIQIIDTQYIEQSSELTPVTTSFDKAESSNDKHVSLFSDYSTKQILDLGVPSSFLDRVLCLTNVEELEQLEHVLPADAWEPLYLLAAGSEYDELLSEFQGEKAQEDEVDTSDFDTALKRNTSKRKFMLFDDDAELEQMLNAPLDKWRVFLHPSQRQLVEKHWSGPVRVTGGAGTGKTVVAIHRAKWLAEQLPSNSNKKILFTTFTKNLAADIEVNLKKVCSIDSLKKIEVVNIDKWIHQFLKRHKYSYQIVYEGDRKRQHCWKNALNQKDEALGFSEQFYEEEWRSIVQEQRINSVKEYARARRIGRGTALTRPERMKVWGVFEEFRNQLNHFNLKEISDAMLDVANIIENKEISMPYASVIVDESQDMGNQVFSLLRKVVAAGMDDMFIVGDGNQRIYNRKVVLRHCGIKVVGRSRKLKINYRTTEETRRFASAVMQGTDADDLDDGLDSKGDYISLLHGEKPVIQHFENLDEEHGALIKNIEALVDEGISPRDICVVARTESIKSSYVNEMEGKGLQVYPVSRNGAEDISKPGIRVATMHRIKGLEFQYVMIVGVNEGQVPLAYASSNDPMEQRALDFSERALFHVASTRAIKQLFVSSHGVKSSYLL</sequence>
<feature type="binding site" evidence="9">
    <location>
        <begin position="275"/>
        <end position="282"/>
    </location>
    <ligand>
        <name>ATP</name>
        <dbReference type="ChEBI" id="CHEBI:30616"/>
    </ligand>
</feature>
<keyword evidence="12" id="KW-1185">Reference proteome</keyword>
<dbReference type="InterPro" id="IPR014016">
    <property type="entry name" value="UvrD-like_ATP-bd"/>
</dbReference>
<comment type="catalytic activity">
    <reaction evidence="8">
        <text>ATP + H2O = ADP + phosphate + H(+)</text>
        <dbReference type="Rhea" id="RHEA:13065"/>
        <dbReference type="ChEBI" id="CHEBI:15377"/>
        <dbReference type="ChEBI" id="CHEBI:15378"/>
        <dbReference type="ChEBI" id="CHEBI:30616"/>
        <dbReference type="ChEBI" id="CHEBI:43474"/>
        <dbReference type="ChEBI" id="CHEBI:456216"/>
        <dbReference type="EC" id="5.6.2.4"/>
    </reaction>
</comment>
<dbReference type="InterPro" id="IPR027417">
    <property type="entry name" value="P-loop_NTPase"/>
</dbReference>
<dbReference type="OrthoDB" id="5298826at2"/>
<dbReference type="SUPFAM" id="SSF143011">
    <property type="entry name" value="RelE-like"/>
    <property type="match status" value="1"/>
</dbReference>
<dbReference type="InterPro" id="IPR000212">
    <property type="entry name" value="DNA_helicase_UvrD/REP"/>
</dbReference>
<accession>A0A4Y3HW86</accession>
<evidence type="ECO:0000313" key="11">
    <source>
        <dbReference type="EMBL" id="GEA51443.1"/>
    </source>
</evidence>
<evidence type="ECO:0000313" key="12">
    <source>
        <dbReference type="Proteomes" id="UP000318717"/>
    </source>
</evidence>
<dbReference type="PROSITE" id="PS51198">
    <property type="entry name" value="UVRD_HELICASE_ATP_BIND"/>
    <property type="match status" value="1"/>
</dbReference>
<dbReference type="PANTHER" id="PTHR11070:SF45">
    <property type="entry name" value="DNA 3'-5' HELICASE"/>
    <property type="match status" value="1"/>
</dbReference>
<evidence type="ECO:0000256" key="6">
    <source>
        <dbReference type="ARBA" id="ARBA00034617"/>
    </source>
</evidence>
<feature type="domain" description="UvrD-like helicase ATP-binding" evidence="10">
    <location>
        <begin position="254"/>
        <end position="538"/>
    </location>
</feature>
<dbReference type="Pfam" id="PF00580">
    <property type="entry name" value="UvrD-helicase"/>
    <property type="match status" value="1"/>
</dbReference>
<evidence type="ECO:0000256" key="7">
    <source>
        <dbReference type="ARBA" id="ARBA00034808"/>
    </source>
</evidence>
<dbReference type="GO" id="GO:0005829">
    <property type="term" value="C:cytosol"/>
    <property type="evidence" value="ECO:0007669"/>
    <property type="project" value="TreeGrafter"/>
</dbReference>
<comment type="catalytic activity">
    <reaction evidence="6">
        <text>Couples ATP hydrolysis with the unwinding of duplex DNA by translocating in the 3'-5' direction.</text>
        <dbReference type="EC" id="5.6.2.4"/>
    </reaction>
</comment>
<keyword evidence="5" id="KW-0413">Isomerase</keyword>
<dbReference type="RefSeq" id="WP_141345803.1">
    <property type="nucleotide sequence ID" value="NZ_BJLF01000010.1"/>
</dbReference>
<gene>
    <name evidence="11" type="ORF">VIN01S_22470</name>
</gene>
<evidence type="ECO:0000256" key="5">
    <source>
        <dbReference type="ARBA" id="ARBA00023235"/>
    </source>
</evidence>
<evidence type="ECO:0000256" key="1">
    <source>
        <dbReference type="ARBA" id="ARBA00022741"/>
    </source>
</evidence>
<keyword evidence="1 9" id="KW-0547">Nucleotide-binding</keyword>
<comment type="caution">
    <text evidence="11">The sequence shown here is derived from an EMBL/GenBank/DDBJ whole genome shotgun (WGS) entry which is preliminary data.</text>
</comment>
<dbReference type="EMBL" id="BJLF01000010">
    <property type="protein sequence ID" value="GEA51443.1"/>
    <property type="molecule type" value="Genomic_DNA"/>
</dbReference>
<evidence type="ECO:0000256" key="4">
    <source>
        <dbReference type="ARBA" id="ARBA00022840"/>
    </source>
</evidence>
<dbReference type="GO" id="GO:0003677">
    <property type="term" value="F:DNA binding"/>
    <property type="evidence" value="ECO:0007669"/>
    <property type="project" value="InterPro"/>
</dbReference>
<keyword evidence="4 9" id="KW-0067">ATP-binding</keyword>
<dbReference type="Gene3D" id="3.30.2310.20">
    <property type="entry name" value="RelE-like"/>
    <property type="match status" value="1"/>
</dbReference>
<dbReference type="GO" id="GO:0005524">
    <property type="term" value="F:ATP binding"/>
    <property type="evidence" value="ECO:0007669"/>
    <property type="project" value="UniProtKB-UniRule"/>
</dbReference>
<dbReference type="SUPFAM" id="SSF52540">
    <property type="entry name" value="P-loop containing nucleoside triphosphate hydrolases"/>
    <property type="match status" value="1"/>
</dbReference>
<dbReference type="GO" id="GO:0043138">
    <property type="term" value="F:3'-5' DNA helicase activity"/>
    <property type="evidence" value="ECO:0007669"/>
    <property type="project" value="UniProtKB-EC"/>
</dbReference>
<dbReference type="Pfam" id="PF13361">
    <property type="entry name" value="UvrD_C"/>
    <property type="match status" value="2"/>
</dbReference>
<evidence type="ECO:0000259" key="10">
    <source>
        <dbReference type="PROSITE" id="PS51198"/>
    </source>
</evidence>
<dbReference type="PANTHER" id="PTHR11070">
    <property type="entry name" value="UVRD / RECB / PCRA DNA HELICASE FAMILY MEMBER"/>
    <property type="match status" value="1"/>
</dbReference>
<evidence type="ECO:0000256" key="9">
    <source>
        <dbReference type="PROSITE-ProRule" id="PRU00560"/>
    </source>
</evidence>
<dbReference type="InterPro" id="IPR014017">
    <property type="entry name" value="DNA_helicase_UvrD-like_C"/>
</dbReference>